<dbReference type="SUPFAM" id="SSF55729">
    <property type="entry name" value="Acyl-CoA N-acyltransferases (Nat)"/>
    <property type="match status" value="1"/>
</dbReference>
<protein>
    <recommendedName>
        <fullName evidence="3">histone acetyltransferase</fullName>
        <ecNumber evidence="3">2.3.1.48</ecNumber>
    </recommendedName>
</protein>
<feature type="compositionally biased region" description="Polar residues" evidence="15">
    <location>
        <begin position="1"/>
        <end position="11"/>
    </location>
</feature>
<dbReference type="GO" id="GO:0005634">
    <property type="term" value="C:nucleus"/>
    <property type="evidence" value="ECO:0007669"/>
    <property type="project" value="UniProtKB-SubCell"/>
</dbReference>
<evidence type="ECO:0000313" key="17">
    <source>
        <dbReference type="EMBL" id="KAF2445935.1"/>
    </source>
</evidence>
<dbReference type="Proteomes" id="UP000799764">
    <property type="component" value="Unassembled WGS sequence"/>
</dbReference>
<keyword evidence="12" id="KW-0012">Acyltransferase</keyword>
<evidence type="ECO:0000256" key="1">
    <source>
        <dbReference type="ARBA" id="ARBA00004123"/>
    </source>
</evidence>
<evidence type="ECO:0000256" key="8">
    <source>
        <dbReference type="ARBA" id="ARBA00022990"/>
    </source>
</evidence>
<feature type="region of interest" description="Disordered" evidence="15">
    <location>
        <begin position="330"/>
        <end position="350"/>
    </location>
</feature>
<reference evidence="17" key="1">
    <citation type="journal article" date="2020" name="Stud. Mycol.">
        <title>101 Dothideomycetes genomes: a test case for predicting lifestyles and emergence of pathogens.</title>
        <authorList>
            <person name="Haridas S."/>
            <person name="Albert R."/>
            <person name="Binder M."/>
            <person name="Bloem J."/>
            <person name="Labutti K."/>
            <person name="Salamov A."/>
            <person name="Andreopoulos B."/>
            <person name="Baker S."/>
            <person name="Barry K."/>
            <person name="Bills G."/>
            <person name="Bluhm B."/>
            <person name="Cannon C."/>
            <person name="Castanera R."/>
            <person name="Culley D."/>
            <person name="Daum C."/>
            <person name="Ezra D."/>
            <person name="Gonzalez J."/>
            <person name="Henrissat B."/>
            <person name="Kuo A."/>
            <person name="Liang C."/>
            <person name="Lipzen A."/>
            <person name="Lutzoni F."/>
            <person name="Magnuson J."/>
            <person name="Mondo S."/>
            <person name="Nolan M."/>
            <person name="Ohm R."/>
            <person name="Pangilinan J."/>
            <person name="Park H.-J."/>
            <person name="Ramirez L."/>
            <person name="Alfaro M."/>
            <person name="Sun H."/>
            <person name="Tritt A."/>
            <person name="Yoshinaga Y."/>
            <person name="Zwiers L.-H."/>
            <person name="Turgeon B."/>
            <person name="Goodwin S."/>
            <person name="Spatafora J."/>
            <person name="Crous P."/>
            <person name="Grigoriev I."/>
        </authorList>
    </citation>
    <scope>NUCLEOTIDE SEQUENCE</scope>
    <source>
        <strain evidence="17">CBS 690.94</strain>
    </source>
</reference>
<evidence type="ECO:0000256" key="14">
    <source>
        <dbReference type="PIRSR" id="PIRSR602717-51"/>
    </source>
</evidence>
<dbReference type="InterPro" id="IPR002717">
    <property type="entry name" value="HAT_MYST-type"/>
</dbReference>
<dbReference type="Gene3D" id="3.30.60.60">
    <property type="entry name" value="N-acetyl transferase-like"/>
    <property type="match status" value="1"/>
</dbReference>
<proteinExistence type="inferred from homology"/>
<evidence type="ECO:0000256" key="12">
    <source>
        <dbReference type="ARBA" id="ARBA00023315"/>
    </source>
</evidence>
<comment type="caution">
    <text evidence="17">The sequence shown here is derived from an EMBL/GenBank/DDBJ whole genome shotgun (WGS) entry which is preliminary data.</text>
</comment>
<comment type="function">
    <text evidence="13">Catalytic component of the NuA4 histone acetyltransferase (HAT) complex which is involved in epigenetic transcriptional activation of selected genes principally by acetylation of nucleosomal histones H4, H3, H2B, H2A and H2A variant H2A.Z. Acetylates histone H4 to form H4K5ac, H4K8ac, H4K12ac and H4K16ac, histone H3 to form H3K14ac, and histone H2A to form H2AK4ac and H2AK7ac. The NuA4 complex is involved in the DNA damage response and is required for chromosome segregation. The NuA4 complex plays a direct role in repair of DNA double-strand breaks (DSBs) through homologous recombination. Recruitment to promoters depends on H3K4me. Also acetylates non-histone proteins. In addition to protein acetyltransferase, can use different acyl-CoA substrates, such as 2-hydroxyisobutanoyl-CoA (2-hydroxyisobutyryl-CoA) or (2E)-butenoyl-CoA (crotonyl-CoA), and is able to mediate protein 2-hydroxyisobutyrylation and crotonylation, respectively.</text>
</comment>
<keyword evidence="8" id="KW-0007">Acetylation</keyword>
<dbReference type="InterPro" id="IPR050603">
    <property type="entry name" value="MYST_HAT"/>
</dbReference>
<evidence type="ECO:0000256" key="15">
    <source>
        <dbReference type="SAM" id="MobiDB-lite"/>
    </source>
</evidence>
<dbReference type="EC" id="2.3.1.48" evidence="3"/>
<evidence type="ECO:0000256" key="11">
    <source>
        <dbReference type="ARBA" id="ARBA00023242"/>
    </source>
</evidence>
<dbReference type="OrthoDB" id="787137at2759"/>
<dbReference type="AlphaFoldDB" id="A0A9P4PKX5"/>
<evidence type="ECO:0000256" key="3">
    <source>
        <dbReference type="ARBA" id="ARBA00013184"/>
    </source>
</evidence>
<comment type="subcellular location">
    <subcellularLocation>
        <location evidence="1">Nucleus</location>
    </subcellularLocation>
</comment>
<evidence type="ECO:0000256" key="7">
    <source>
        <dbReference type="ARBA" id="ARBA00022833"/>
    </source>
</evidence>
<evidence type="ECO:0000256" key="6">
    <source>
        <dbReference type="ARBA" id="ARBA00022771"/>
    </source>
</evidence>
<evidence type="ECO:0000313" key="18">
    <source>
        <dbReference type="Proteomes" id="UP000799764"/>
    </source>
</evidence>
<organism evidence="17 18">
    <name type="scientific">Karstenula rhodostoma CBS 690.94</name>
    <dbReference type="NCBI Taxonomy" id="1392251"/>
    <lineage>
        <taxon>Eukaryota</taxon>
        <taxon>Fungi</taxon>
        <taxon>Dikarya</taxon>
        <taxon>Ascomycota</taxon>
        <taxon>Pezizomycotina</taxon>
        <taxon>Dothideomycetes</taxon>
        <taxon>Pleosporomycetidae</taxon>
        <taxon>Pleosporales</taxon>
        <taxon>Massarineae</taxon>
        <taxon>Didymosphaeriaceae</taxon>
        <taxon>Karstenula</taxon>
    </lineage>
</organism>
<keyword evidence="18" id="KW-1185">Reference proteome</keyword>
<evidence type="ECO:0000256" key="10">
    <source>
        <dbReference type="ARBA" id="ARBA00023163"/>
    </source>
</evidence>
<dbReference type="Gene3D" id="3.40.630.30">
    <property type="match status" value="1"/>
</dbReference>
<evidence type="ECO:0000256" key="5">
    <source>
        <dbReference type="ARBA" id="ARBA00022723"/>
    </source>
</evidence>
<accession>A0A9P4PKX5</accession>
<keyword evidence="10" id="KW-0804">Transcription</keyword>
<feature type="compositionally biased region" description="Low complexity" evidence="15">
    <location>
        <begin position="16"/>
        <end position="32"/>
    </location>
</feature>
<dbReference type="GO" id="GO:0035267">
    <property type="term" value="C:NuA4 histone acetyltransferase complex"/>
    <property type="evidence" value="ECO:0007669"/>
    <property type="project" value="TreeGrafter"/>
</dbReference>
<comment type="similarity">
    <text evidence="2">Belongs to the MYST (SAS/MOZ) family.</text>
</comment>
<gene>
    <name evidence="17" type="ORF">P171DRAFT_359045</name>
</gene>
<keyword evidence="5" id="KW-0479">Metal-binding</keyword>
<feature type="domain" description="MYST-type HAT" evidence="16">
    <location>
        <begin position="37"/>
        <end position="317"/>
    </location>
</feature>
<feature type="compositionally biased region" description="Acidic residues" evidence="15">
    <location>
        <begin position="338"/>
        <end position="350"/>
    </location>
</feature>
<dbReference type="InterPro" id="IPR040706">
    <property type="entry name" value="Zf-MYST"/>
</dbReference>
<keyword evidence="9" id="KW-0805">Transcription regulation</keyword>
<keyword evidence="11" id="KW-0539">Nucleus</keyword>
<sequence>MAVSVPLTNGATPLGAKDSSNGDANASANASKPLSRPPSLNVHDVVLGSLAIKPWFSSSGYPDELVGKNVASLHVCQWCFKYTKERAPFLQHLNACPARTSPPPGTLIYTRGHISIHELDGAAAKLYAQNLSLFAKLFLHAKSVFYDVSAFLFYLLVLSPSDPAIPSTSTLLPASQTNPQSHDHGHGQVVGFFSKEKTSWDNNNLACICVFPPWQKQGLAQVLIAASYALGRKEGRTGGPERPLSPHGYAAYVHYWSQTLARSIVRWEGKTLTVEELHGETGIAVDDVQNTLNAMGVLERRKRGWVVNRGRVRAWVEVAGGRVESPIDEGAFVVREDESVEEDEDEDSEE</sequence>
<feature type="region of interest" description="Disordered" evidence="15">
    <location>
        <begin position="1"/>
        <end position="36"/>
    </location>
</feature>
<evidence type="ECO:0000259" key="16">
    <source>
        <dbReference type="PROSITE" id="PS51726"/>
    </source>
</evidence>
<dbReference type="GO" id="GO:0008270">
    <property type="term" value="F:zinc ion binding"/>
    <property type="evidence" value="ECO:0007669"/>
    <property type="project" value="UniProtKB-KW"/>
</dbReference>
<dbReference type="Pfam" id="PF17772">
    <property type="entry name" value="zf-MYST"/>
    <property type="match status" value="1"/>
</dbReference>
<feature type="active site" description="Proton donor/acceptor" evidence="14">
    <location>
        <position position="241"/>
    </location>
</feature>
<dbReference type="GO" id="GO:0006355">
    <property type="term" value="P:regulation of DNA-templated transcription"/>
    <property type="evidence" value="ECO:0007669"/>
    <property type="project" value="InterPro"/>
</dbReference>
<keyword evidence="6" id="KW-0863">Zinc-finger</keyword>
<evidence type="ECO:0000256" key="2">
    <source>
        <dbReference type="ARBA" id="ARBA00010107"/>
    </source>
</evidence>
<dbReference type="CDD" id="cd04301">
    <property type="entry name" value="NAT_SF"/>
    <property type="match status" value="1"/>
</dbReference>
<dbReference type="PANTHER" id="PTHR10615">
    <property type="entry name" value="HISTONE ACETYLTRANSFERASE"/>
    <property type="match status" value="1"/>
</dbReference>
<evidence type="ECO:0000256" key="4">
    <source>
        <dbReference type="ARBA" id="ARBA00022679"/>
    </source>
</evidence>
<dbReference type="InterPro" id="IPR016181">
    <property type="entry name" value="Acyl_CoA_acyltransferase"/>
</dbReference>
<dbReference type="PROSITE" id="PS51726">
    <property type="entry name" value="MYST_HAT"/>
    <property type="match status" value="1"/>
</dbReference>
<dbReference type="Gene3D" id="1.10.10.10">
    <property type="entry name" value="Winged helix-like DNA-binding domain superfamily/Winged helix DNA-binding domain"/>
    <property type="match status" value="1"/>
</dbReference>
<dbReference type="PANTHER" id="PTHR10615:SF219">
    <property type="entry name" value="HISTONE ACETYLTRANSFERASE KAT5"/>
    <property type="match status" value="1"/>
</dbReference>
<dbReference type="EMBL" id="MU001499">
    <property type="protein sequence ID" value="KAF2445935.1"/>
    <property type="molecule type" value="Genomic_DNA"/>
</dbReference>
<name>A0A9P4PKX5_9PLEO</name>
<keyword evidence="4" id="KW-0808">Transferase</keyword>
<evidence type="ECO:0000256" key="13">
    <source>
        <dbReference type="ARBA" id="ARBA00045805"/>
    </source>
</evidence>
<evidence type="ECO:0000256" key="9">
    <source>
        <dbReference type="ARBA" id="ARBA00023015"/>
    </source>
</evidence>
<dbReference type="GO" id="GO:0046972">
    <property type="term" value="F:histone H4K16 acetyltransferase activity"/>
    <property type="evidence" value="ECO:0007669"/>
    <property type="project" value="TreeGrafter"/>
</dbReference>
<dbReference type="InterPro" id="IPR036388">
    <property type="entry name" value="WH-like_DNA-bd_sf"/>
</dbReference>
<dbReference type="Pfam" id="PF01853">
    <property type="entry name" value="MOZ_SAS"/>
    <property type="match status" value="1"/>
</dbReference>
<keyword evidence="7" id="KW-0862">Zinc</keyword>